<dbReference type="Proteomes" id="UP000046395">
    <property type="component" value="Unassembled WGS sequence"/>
</dbReference>
<evidence type="ECO:0000313" key="2">
    <source>
        <dbReference type="WBParaSite" id="TMUE_1000004614.1"/>
    </source>
</evidence>
<sequence length="138" mass="15690">MQSLPVDEEYANTVLYCESCATPIHQVCYIHEEKPKCILVCDPCKWKVPRIRCAICERFNGAMKSDEKRENCDWKNLRDVVHLKPNPANVLFTTAEYLFIGSTANGKLPWQCDITGYSIDCIVATLRTPLVIDGHMVP</sequence>
<protein>
    <submittedName>
        <fullName evidence="2">Phorbol-ester/DAG-type domain-containing protein</fullName>
    </submittedName>
</protein>
<evidence type="ECO:0000313" key="1">
    <source>
        <dbReference type="Proteomes" id="UP000046395"/>
    </source>
</evidence>
<proteinExistence type="predicted"/>
<reference evidence="2" key="1">
    <citation type="submission" date="2019-12" db="UniProtKB">
        <authorList>
            <consortium name="WormBaseParasite"/>
        </authorList>
    </citation>
    <scope>IDENTIFICATION</scope>
</reference>
<organism evidence="1 2">
    <name type="scientific">Trichuris muris</name>
    <name type="common">Mouse whipworm</name>
    <dbReference type="NCBI Taxonomy" id="70415"/>
    <lineage>
        <taxon>Eukaryota</taxon>
        <taxon>Metazoa</taxon>
        <taxon>Ecdysozoa</taxon>
        <taxon>Nematoda</taxon>
        <taxon>Enoplea</taxon>
        <taxon>Dorylaimia</taxon>
        <taxon>Trichinellida</taxon>
        <taxon>Trichuridae</taxon>
        <taxon>Trichuris</taxon>
    </lineage>
</organism>
<dbReference type="WBParaSite" id="TMUE_1000004614.1">
    <property type="protein sequence ID" value="TMUE_1000004614.1"/>
    <property type="gene ID" value="WBGene00295413"/>
</dbReference>
<keyword evidence="1" id="KW-1185">Reference proteome</keyword>
<name>A0A5S6QBP0_TRIMR</name>
<accession>A0A5S6QBP0</accession>
<dbReference type="AlphaFoldDB" id="A0A5S6QBP0"/>